<gene>
    <name evidence="1" type="ORF">ACOLOM_LOCUS9939</name>
</gene>
<protein>
    <submittedName>
        <fullName evidence="1">3822_t:CDS:1</fullName>
    </submittedName>
</protein>
<evidence type="ECO:0000313" key="2">
    <source>
        <dbReference type="Proteomes" id="UP000789525"/>
    </source>
</evidence>
<name>A0ACA9P7G6_9GLOM</name>
<evidence type="ECO:0000313" key="1">
    <source>
        <dbReference type="EMBL" id="CAG8693585.1"/>
    </source>
</evidence>
<dbReference type="EMBL" id="CAJVPT010030190">
    <property type="protein sequence ID" value="CAG8693585.1"/>
    <property type="molecule type" value="Genomic_DNA"/>
</dbReference>
<keyword evidence="2" id="KW-1185">Reference proteome</keyword>
<comment type="caution">
    <text evidence="1">The sequence shown here is derived from an EMBL/GenBank/DDBJ whole genome shotgun (WGS) entry which is preliminary data.</text>
</comment>
<dbReference type="Proteomes" id="UP000789525">
    <property type="component" value="Unassembled WGS sequence"/>
</dbReference>
<feature type="non-terminal residue" evidence="1">
    <location>
        <position position="1"/>
    </location>
</feature>
<accession>A0ACA9P7G6</accession>
<sequence length="59" mass="6336">APPPPPFIQMNGPFAGPAHPYEPSFAQSDTSYAAGPAEVAEILEAKKMAKGKAIERYYE</sequence>
<reference evidence="1" key="1">
    <citation type="submission" date="2021-06" db="EMBL/GenBank/DDBJ databases">
        <authorList>
            <person name="Kallberg Y."/>
            <person name="Tangrot J."/>
            <person name="Rosling A."/>
        </authorList>
    </citation>
    <scope>NUCLEOTIDE SEQUENCE</scope>
    <source>
        <strain evidence="1">CL356</strain>
    </source>
</reference>
<organism evidence="1 2">
    <name type="scientific">Acaulospora colombiana</name>
    <dbReference type="NCBI Taxonomy" id="27376"/>
    <lineage>
        <taxon>Eukaryota</taxon>
        <taxon>Fungi</taxon>
        <taxon>Fungi incertae sedis</taxon>
        <taxon>Mucoromycota</taxon>
        <taxon>Glomeromycotina</taxon>
        <taxon>Glomeromycetes</taxon>
        <taxon>Diversisporales</taxon>
        <taxon>Acaulosporaceae</taxon>
        <taxon>Acaulospora</taxon>
    </lineage>
</organism>
<proteinExistence type="predicted"/>